<feature type="non-terminal residue" evidence="2">
    <location>
        <position position="1"/>
    </location>
</feature>
<dbReference type="EMBL" id="CM000780">
    <property type="protein sequence ID" value="AQK54237.1"/>
    <property type="molecule type" value="Genomic_DNA"/>
</dbReference>
<protein>
    <submittedName>
        <fullName evidence="2">Uncharacterized protein</fullName>
    </submittedName>
</protein>
<evidence type="ECO:0000256" key="1">
    <source>
        <dbReference type="SAM" id="MobiDB-lite"/>
    </source>
</evidence>
<feature type="region of interest" description="Disordered" evidence="1">
    <location>
        <begin position="91"/>
        <end position="119"/>
    </location>
</feature>
<reference evidence="2" key="1">
    <citation type="submission" date="2015-12" db="EMBL/GenBank/DDBJ databases">
        <title>Update maize B73 reference genome by single molecule sequencing technologies.</title>
        <authorList>
            <consortium name="Maize Genome Sequencing Project"/>
            <person name="Ware D."/>
        </authorList>
    </citation>
    <scope>NUCLEOTIDE SEQUENCE</scope>
    <source>
        <tissue evidence="2">Seedling</tissue>
    </source>
</reference>
<gene>
    <name evidence="2" type="ORF">ZEAMMB73_Zm00001d051438</name>
</gene>
<organism evidence="2">
    <name type="scientific">Zea mays</name>
    <name type="common">Maize</name>
    <dbReference type="NCBI Taxonomy" id="4577"/>
    <lineage>
        <taxon>Eukaryota</taxon>
        <taxon>Viridiplantae</taxon>
        <taxon>Streptophyta</taxon>
        <taxon>Embryophyta</taxon>
        <taxon>Tracheophyta</taxon>
        <taxon>Spermatophyta</taxon>
        <taxon>Magnoliopsida</taxon>
        <taxon>Liliopsida</taxon>
        <taxon>Poales</taxon>
        <taxon>Poaceae</taxon>
        <taxon>PACMAD clade</taxon>
        <taxon>Panicoideae</taxon>
        <taxon>Andropogonodae</taxon>
        <taxon>Andropogoneae</taxon>
        <taxon>Tripsacinae</taxon>
        <taxon>Zea</taxon>
    </lineage>
</organism>
<accession>A0A1D6Q6X0</accession>
<feature type="compositionally biased region" description="Basic residues" evidence="1">
    <location>
        <begin position="47"/>
        <end position="59"/>
    </location>
</feature>
<dbReference type="IntAct" id="A0A1D6Q6X0">
    <property type="interactions" value="3"/>
</dbReference>
<name>A0A1D6Q6X0_MAIZE</name>
<proteinExistence type="predicted"/>
<sequence length="181" mass="20105">FHAPAPLRPRLPPSHGPTCPSHRLVIFSPPSLNAGTPTPPFLPLRSLRSRPYKSSRLSRHSGPQARNHTAHCCSRLPVSCRAPVAGGGRVREAGGRLGISPESRDGEAVRAGVPARGSEQEHRVVHVSGRLDDLHPHCLLLLAPRPLRLRLHPWHRVDRRQPLPLRDHIPLFPLEERNTFC</sequence>
<dbReference type="AlphaFoldDB" id="A0A1D6Q6X0"/>
<feature type="region of interest" description="Disordered" evidence="1">
    <location>
        <begin position="30"/>
        <end position="68"/>
    </location>
</feature>
<evidence type="ECO:0000313" key="2">
    <source>
        <dbReference type="EMBL" id="AQK54237.1"/>
    </source>
</evidence>